<sequence length="67" mass="6837">MGDRAGRIDLIRTLERLTCAAEAAQTVVTGEFDPGLAATLPGGLAGLTQAGPRTDVSARYPPTPACP</sequence>
<dbReference type="EMBL" id="BAAAQR010000002">
    <property type="protein sequence ID" value="GAA2140033.1"/>
    <property type="molecule type" value="Genomic_DNA"/>
</dbReference>
<proteinExistence type="predicted"/>
<gene>
    <name evidence="2" type="ORF">GCM10009844_09320</name>
</gene>
<feature type="region of interest" description="Disordered" evidence="1">
    <location>
        <begin position="45"/>
        <end position="67"/>
    </location>
</feature>
<accession>A0ABP5L3J2</accession>
<evidence type="ECO:0008006" key="4">
    <source>
        <dbReference type="Google" id="ProtNLM"/>
    </source>
</evidence>
<comment type="caution">
    <text evidence="2">The sequence shown here is derived from an EMBL/GenBank/DDBJ whole genome shotgun (WGS) entry which is preliminary data.</text>
</comment>
<name>A0ABP5L3J2_9ACTN</name>
<organism evidence="2 3">
    <name type="scientific">Nocardioides koreensis</name>
    <dbReference type="NCBI Taxonomy" id="433651"/>
    <lineage>
        <taxon>Bacteria</taxon>
        <taxon>Bacillati</taxon>
        <taxon>Actinomycetota</taxon>
        <taxon>Actinomycetes</taxon>
        <taxon>Propionibacteriales</taxon>
        <taxon>Nocardioidaceae</taxon>
        <taxon>Nocardioides</taxon>
    </lineage>
</organism>
<reference evidence="3" key="1">
    <citation type="journal article" date="2019" name="Int. J. Syst. Evol. Microbiol.">
        <title>The Global Catalogue of Microorganisms (GCM) 10K type strain sequencing project: providing services to taxonomists for standard genome sequencing and annotation.</title>
        <authorList>
            <consortium name="The Broad Institute Genomics Platform"/>
            <consortium name="The Broad Institute Genome Sequencing Center for Infectious Disease"/>
            <person name="Wu L."/>
            <person name="Ma J."/>
        </authorList>
    </citation>
    <scope>NUCLEOTIDE SEQUENCE [LARGE SCALE GENOMIC DNA]</scope>
    <source>
        <strain evidence="3">JCM 16022</strain>
    </source>
</reference>
<dbReference type="Proteomes" id="UP001501771">
    <property type="component" value="Unassembled WGS sequence"/>
</dbReference>
<evidence type="ECO:0000313" key="2">
    <source>
        <dbReference type="EMBL" id="GAA2140033.1"/>
    </source>
</evidence>
<evidence type="ECO:0000313" key="3">
    <source>
        <dbReference type="Proteomes" id="UP001501771"/>
    </source>
</evidence>
<keyword evidence="3" id="KW-1185">Reference proteome</keyword>
<evidence type="ECO:0000256" key="1">
    <source>
        <dbReference type="SAM" id="MobiDB-lite"/>
    </source>
</evidence>
<protein>
    <recommendedName>
        <fullName evidence="4">DUF222 domain-containing protein</fullName>
    </recommendedName>
</protein>